<dbReference type="NCBIfam" id="NF004837">
    <property type="entry name" value="PRK06187.1"/>
    <property type="match status" value="1"/>
</dbReference>
<protein>
    <submittedName>
        <fullName evidence="5">Long-chain fatty acid--CoA ligase</fullName>
    </submittedName>
</protein>
<dbReference type="CDD" id="cd05936">
    <property type="entry name" value="FC-FACS_FadD_like"/>
    <property type="match status" value="1"/>
</dbReference>
<feature type="domain" description="AMP-binding enzyme C-terminal" evidence="4">
    <location>
        <begin position="423"/>
        <end position="498"/>
    </location>
</feature>
<dbReference type="RefSeq" id="WP_338204641.1">
    <property type="nucleotide sequence ID" value="NZ_JAEKNR010000217.1"/>
</dbReference>
<organism evidence="5 6">
    <name type="scientific">Candidatus Nephthysia bennettiae</name>
    <dbReference type="NCBI Taxonomy" id="3127016"/>
    <lineage>
        <taxon>Bacteria</taxon>
        <taxon>Bacillati</taxon>
        <taxon>Candidatus Dormiibacterota</taxon>
        <taxon>Candidatus Dormibacteria</taxon>
        <taxon>Candidatus Dormibacterales</taxon>
        <taxon>Candidatus Dormibacteraceae</taxon>
        <taxon>Candidatus Nephthysia</taxon>
    </lineage>
</organism>
<keyword evidence="2 5" id="KW-0436">Ligase</keyword>
<dbReference type="Gene3D" id="3.30.300.30">
    <property type="match status" value="1"/>
</dbReference>
<dbReference type="GO" id="GO:0016878">
    <property type="term" value="F:acid-thiol ligase activity"/>
    <property type="evidence" value="ECO:0007669"/>
    <property type="project" value="UniProtKB-ARBA"/>
</dbReference>
<evidence type="ECO:0000313" key="5">
    <source>
        <dbReference type="EMBL" id="MBJ7600698.1"/>
    </source>
</evidence>
<dbReference type="SUPFAM" id="SSF56801">
    <property type="entry name" value="Acetyl-CoA synthetase-like"/>
    <property type="match status" value="1"/>
</dbReference>
<dbReference type="InterPro" id="IPR050237">
    <property type="entry name" value="ATP-dep_AMP-bd_enzyme"/>
</dbReference>
<dbReference type="InterPro" id="IPR045851">
    <property type="entry name" value="AMP-bd_C_sf"/>
</dbReference>
<dbReference type="PANTHER" id="PTHR43767">
    <property type="entry name" value="LONG-CHAIN-FATTY-ACID--COA LIGASE"/>
    <property type="match status" value="1"/>
</dbReference>
<dbReference type="PANTHER" id="PTHR43767:SF1">
    <property type="entry name" value="NONRIBOSOMAL PEPTIDE SYNTHASE PES1 (EUROFUNG)-RELATED"/>
    <property type="match status" value="1"/>
</dbReference>
<dbReference type="InterPro" id="IPR020845">
    <property type="entry name" value="AMP-binding_CS"/>
</dbReference>
<accession>A0A934KDW5</accession>
<evidence type="ECO:0000256" key="1">
    <source>
        <dbReference type="ARBA" id="ARBA00006432"/>
    </source>
</evidence>
<dbReference type="AlphaFoldDB" id="A0A934KDW5"/>
<dbReference type="Pfam" id="PF13193">
    <property type="entry name" value="AMP-binding_C"/>
    <property type="match status" value="1"/>
</dbReference>
<reference evidence="5" key="1">
    <citation type="submission" date="2020-10" db="EMBL/GenBank/DDBJ databases">
        <title>Ca. Dormibacterota MAGs.</title>
        <authorList>
            <person name="Montgomery K."/>
        </authorList>
    </citation>
    <scope>NUCLEOTIDE SEQUENCE [LARGE SCALE GENOMIC DNA]</scope>
    <source>
        <strain evidence="5">SC8812_S17_10</strain>
    </source>
</reference>
<evidence type="ECO:0000256" key="2">
    <source>
        <dbReference type="ARBA" id="ARBA00022598"/>
    </source>
</evidence>
<dbReference type="Proteomes" id="UP000612893">
    <property type="component" value="Unassembled WGS sequence"/>
</dbReference>
<evidence type="ECO:0000259" key="4">
    <source>
        <dbReference type="Pfam" id="PF13193"/>
    </source>
</evidence>
<comment type="caution">
    <text evidence="5">The sequence shown here is derived from an EMBL/GenBank/DDBJ whole genome shotgun (WGS) entry which is preliminary data.</text>
</comment>
<evidence type="ECO:0000259" key="3">
    <source>
        <dbReference type="Pfam" id="PF00501"/>
    </source>
</evidence>
<dbReference type="InterPro" id="IPR025110">
    <property type="entry name" value="AMP-bd_C"/>
</dbReference>
<dbReference type="Pfam" id="PF00501">
    <property type="entry name" value="AMP-binding"/>
    <property type="match status" value="1"/>
</dbReference>
<dbReference type="FunFam" id="3.30.300.30:FF:000008">
    <property type="entry name" value="2,3-dihydroxybenzoate-AMP ligase"/>
    <property type="match status" value="1"/>
</dbReference>
<evidence type="ECO:0000313" key="6">
    <source>
        <dbReference type="Proteomes" id="UP000612893"/>
    </source>
</evidence>
<dbReference type="EMBL" id="JAEKNR010000217">
    <property type="protein sequence ID" value="MBJ7600698.1"/>
    <property type="molecule type" value="Genomic_DNA"/>
</dbReference>
<feature type="domain" description="AMP-dependent synthetase/ligase" evidence="3">
    <location>
        <begin position="9"/>
        <end position="373"/>
    </location>
</feature>
<dbReference type="InterPro" id="IPR000873">
    <property type="entry name" value="AMP-dep_synth/lig_dom"/>
</dbReference>
<dbReference type="Gene3D" id="3.40.50.12780">
    <property type="entry name" value="N-terminal domain of ligase-like"/>
    <property type="match status" value="1"/>
</dbReference>
<proteinExistence type="inferred from homology"/>
<gene>
    <name evidence="5" type="ORF">JF922_21845</name>
</gene>
<comment type="similarity">
    <text evidence="1">Belongs to the ATP-dependent AMP-binding enzyme family.</text>
</comment>
<sequence>MSLNLAVMLRESARARPGKTALILDQLRLTYAQLEGATNQVAGRLVAEGLKPGDRVGIMLPNVPQFPIAYFGVLKAGGVVVPINVLLKAPEVQFYLGDSGARFLITWDDFADEALKGAAPLEGVRTFAALRPGGAPPEGARDFAELMQGPPGFEMAPTSPEDTAVILYTSGTTGRPKGAELSHLNLFMCAEVGATRLVAYAEDDVAMAVLPLFHSFGQSSVMNTTFYAGGTITLVPRFDPVKVLEVMERDRVTIFAGVPTMYFALLNHPERRRFDTSSLRLCVSGGAAMPGEVMTAFEQAFGVTVLEGYGLSETSPTASFNRSKEERRFMSVGKPIWGVEMNVFDDQDRELPPGREQVGEIVIRGHNVMKGYFKNPEATAEALRGGWFHSGDMGYLDEDGYFFIVDRKKELIIRGGFNVYPREVEEVLYAHPAVAAAAVIGAPDDRLGEEIKAVVQLKSGQTANPEELIAFCKERMAAYKYPRTVQLVDQLPVGPTGKILKKELKATLAASK</sequence>
<name>A0A934KDW5_9BACT</name>
<keyword evidence="6" id="KW-1185">Reference proteome</keyword>
<dbReference type="PROSITE" id="PS00455">
    <property type="entry name" value="AMP_BINDING"/>
    <property type="match status" value="1"/>
</dbReference>
<dbReference type="InterPro" id="IPR042099">
    <property type="entry name" value="ANL_N_sf"/>
</dbReference>